<accession>A0A512N6D6</accession>
<keyword evidence="2" id="KW-0238">DNA-binding</keyword>
<keyword evidence="1" id="KW-0805">Transcription regulation</keyword>
<reference evidence="6 7" key="1">
    <citation type="submission" date="2019-07" db="EMBL/GenBank/DDBJ databases">
        <title>Whole genome shotgun sequence of Reyranella soli NBRC 108950.</title>
        <authorList>
            <person name="Hosoyama A."/>
            <person name="Uohara A."/>
            <person name="Ohji S."/>
            <person name="Ichikawa N."/>
        </authorList>
    </citation>
    <scope>NUCLEOTIDE SEQUENCE [LARGE SCALE GENOMIC DNA]</scope>
    <source>
        <strain evidence="6 7">NBRC 108950</strain>
    </source>
</reference>
<organism evidence="6 7">
    <name type="scientific">Reyranella soli</name>
    <dbReference type="NCBI Taxonomy" id="1230389"/>
    <lineage>
        <taxon>Bacteria</taxon>
        <taxon>Pseudomonadati</taxon>
        <taxon>Pseudomonadota</taxon>
        <taxon>Alphaproteobacteria</taxon>
        <taxon>Hyphomicrobiales</taxon>
        <taxon>Reyranellaceae</taxon>
        <taxon>Reyranella</taxon>
    </lineage>
</organism>
<dbReference type="Pfam" id="PF09339">
    <property type="entry name" value="HTH_IclR"/>
    <property type="match status" value="1"/>
</dbReference>
<dbReference type="Gene3D" id="3.30.450.40">
    <property type="match status" value="1"/>
</dbReference>
<feature type="domain" description="IclR-ED" evidence="5">
    <location>
        <begin position="81"/>
        <end position="265"/>
    </location>
</feature>
<comment type="caution">
    <text evidence="6">The sequence shown here is derived from an EMBL/GenBank/DDBJ whole genome shotgun (WGS) entry which is preliminary data.</text>
</comment>
<evidence type="ECO:0000256" key="3">
    <source>
        <dbReference type="ARBA" id="ARBA00023163"/>
    </source>
</evidence>
<dbReference type="InterPro" id="IPR014757">
    <property type="entry name" value="Tscrpt_reg_IclR_C"/>
</dbReference>
<dbReference type="SUPFAM" id="SSF46785">
    <property type="entry name" value="Winged helix' DNA-binding domain"/>
    <property type="match status" value="1"/>
</dbReference>
<dbReference type="GO" id="GO:0003677">
    <property type="term" value="F:DNA binding"/>
    <property type="evidence" value="ECO:0007669"/>
    <property type="project" value="UniProtKB-KW"/>
</dbReference>
<evidence type="ECO:0000256" key="2">
    <source>
        <dbReference type="ARBA" id="ARBA00023125"/>
    </source>
</evidence>
<dbReference type="GO" id="GO:0003700">
    <property type="term" value="F:DNA-binding transcription factor activity"/>
    <property type="evidence" value="ECO:0007669"/>
    <property type="project" value="TreeGrafter"/>
</dbReference>
<dbReference type="PROSITE" id="PS51078">
    <property type="entry name" value="ICLR_ED"/>
    <property type="match status" value="1"/>
</dbReference>
<protein>
    <submittedName>
        <fullName evidence="6">Transcriptional regulator</fullName>
    </submittedName>
</protein>
<keyword evidence="3" id="KW-0804">Transcription</keyword>
<sequence>MGTTVANGSAPTANKYIVPALAQGLGILSLFGGEDRSLTAPEIARRLSLPRTKVFRLLQTLQSMDYLRCGEDKRQFVLGPALLRGGFAYLASLDLVEVAQPILQRLRDSTGLSSHMAIRDGREIVYVSRFPARSTITSSVNIGTRFPVHATVMGRMAILDMDDKELAALFRGYTMQRFTKQTPTSLKALKEHLQRDRALGYAVSQAFFEEGVSAIAAPVRDGDRIVAAINITAVNAAALEEQAIHGELKDAVVEAAGEISRWLARKN</sequence>
<dbReference type="InterPro" id="IPR029016">
    <property type="entry name" value="GAF-like_dom_sf"/>
</dbReference>
<evidence type="ECO:0000256" key="1">
    <source>
        <dbReference type="ARBA" id="ARBA00023015"/>
    </source>
</evidence>
<dbReference type="PANTHER" id="PTHR30136:SF34">
    <property type="entry name" value="TRANSCRIPTIONAL REGULATOR"/>
    <property type="match status" value="1"/>
</dbReference>
<dbReference type="PROSITE" id="PS51077">
    <property type="entry name" value="HTH_ICLR"/>
    <property type="match status" value="1"/>
</dbReference>
<name>A0A512N6D6_9HYPH</name>
<evidence type="ECO:0000313" key="7">
    <source>
        <dbReference type="Proteomes" id="UP000321058"/>
    </source>
</evidence>
<dbReference type="InterPro" id="IPR005471">
    <property type="entry name" value="Tscrpt_reg_IclR_N"/>
</dbReference>
<dbReference type="InterPro" id="IPR036390">
    <property type="entry name" value="WH_DNA-bd_sf"/>
</dbReference>
<evidence type="ECO:0000259" key="5">
    <source>
        <dbReference type="PROSITE" id="PS51078"/>
    </source>
</evidence>
<dbReference type="PANTHER" id="PTHR30136">
    <property type="entry name" value="HELIX-TURN-HELIX TRANSCRIPTIONAL REGULATOR, ICLR FAMILY"/>
    <property type="match status" value="1"/>
</dbReference>
<dbReference type="SUPFAM" id="SSF55781">
    <property type="entry name" value="GAF domain-like"/>
    <property type="match status" value="1"/>
</dbReference>
<dbReference type="SMART" id="SM00346">
    <property type="entry name" value="HTH_ICLR"/>
    <property type="match status" value="1"/>
</dbReference>
<dbReference type="AlphaFoldDB" id="A0A512N6D6"/>
<dbReference type="Pfam" id="PF01614">
    <property type="entry name" value="IclR_C"/>
    <property type="match status" value="1"/>
</dbReference>
<dbReference type="InterPro" id="IPR050707">
    <property type="entry name" value="HTH_MetabolicPath_Reg"/>
</dbReference>
<dbReference type="Proteomes" id="UP000321058">
    <property type="component" value="Unassembled WGS sequence"/>
</dbReference>
<gene>
    <name evidence="6" type="ORF">RSO01_17200</name>
</gene>
<dbReference type="OrthoDB" id="9807558at2"/>
<keyword evidence="7" id="KW-1185">Reference proteome</keyword>
<dbReference type="Gene3D" id="1.10.10.10">
    <property type="entry name" value="Winged helix-like DNA-binding domain superfamily/Winged helix DNA-binding domain"/>
    <property type="match status" value="1"/>
</dbReference>
<proteinExistence type="predicted"/>
<dbReference type="EMBL" id="BKAJ01000031">
    <property type="protein sequence ID" value="GEP54554.1"/>
    <property type="molecule type" value="Genomic_DNA"/>
</dbReference>
<dbReference type="GO" id="GO:0045892">
    <property type="term" value="P:negative regulation of DNA-templated transcription"/>
    <property type="evidence" value="ECO:0007669"/>
    <property type="project" value="TreeGrafter"/>
</dbReference>
<feature type="domain" description="HTH iclR-type" evidence="4">
    <location>
        <begin position="18"/>
        <end position="80"/>
    </location>
</feature>
<evidence type="ECO:0000259" key="4">
    <source>
        <dbReference type="PROSITE" id="PS51077"/>
    </source>
</evidence>
<dbReference type="InterPro" id="IPR036388">
    <property type="entry name" value="WH-like_DNA-bd_sf"/>
</dbReference>
<evidence type="ECO:0000313" key="6">
    <source>
        <dbReference type="EMBL" id="GEP54554.1"/>
    </source>
</evidence>